<dbReference type="InterPro" id="IPR057252">
    <property type="entry name" value="CoiA_C"/>
</dbReference>
<comment type="caution">
    <text evidence="4">The sequence shown here is derived from an EMBL/GenBank/DDBJ whole genome shotgun (WGS) entry which is preliminary data.</text>
</comment>
<accession>A0ABP3JLA1</accession>
<evidence type="ECO:0000313" key="5">
    <source>
        <dbReference type="Proteomes" id="UP001500740"/>
    </source>
</evidence>
<dbReference type="Pfam" id="PF06054">
    <property type="entry name" value="CoiA_nuc"/>
    <property type="match status" value="1"/>
</dbReference>
<feature type="domain" description="Competence protein CoiA C-terminal" evidence="3">
    <location>
        <begin position="228"/>
        <end position="371"/>
    </location>
</feature>
<proteinExistence type="predicted"/>
<evidence type="ECO:0000259" key="3">
    <source>
        <dbReference type="Pfam" id="PF25166"/>
    </source>
</evidence>
<dbReference type="InterPro" id="IPR010330">
    <property type="entry name" value="CoiA_nuc"/>
</dbReference>
<feature type="domain" description="Competence protein CoiA-like N-terminal" evidence="2">
    <location>
        <begin position="17"/>
        <end position="61"/>
    </location>
</feature>
<protein>
    <recommendedName>
        <fullName evidence="6">Competence protein CoiA</fullName>
    </recommendedName>
</protein>
<evidence type="ECO:0008006" key="6">
    <source>
        <dbReference type="Google" id="ProtNLM"/>
    </source>
</evidence>
<dbReference type="Pfam" id="PF25164">
    <property type="entry name" value="CoiA_N"/>
    <property type="match status" value="1"/>
</dbReference>
<name>A0ABP3JLA1_9BACI</name>
<sequence>MLKAVNANGQAVISFSQPKERLEVIRREDLFCPGCKKPVILKAGEVNIPHFAHRSDENCSHGQGESDVHLSGKMHLAKWLFSQKYPIYLEYFIKSIQQRADLITKVKNYYYAIEYQCSPIEPQEILARTEGFLSQQIIPIWIFGPSYEKPFKHSFYKVTPSIRTSLLSQPYVNTPRFFTYDSTQFTLSLHEPSIIHQNLAFTSSRTKPITQFSFHDLLFSEANDQNEQEQWIYQKRRFRTKQREFTSDAEKEYLNYLYEDQLHPQYLPSCIYLPVKNYHLFKDPIYIWQTHFILDIFNTIKLEEALSWKDIYCKMSSYFTSRLTSAYPNSSMHPLYDYVKTLVNLGYLEKNSDQYIKKKEVHFPKTLDEALKEDREVVGQLFHL</sequence>
<dbReference type="Proteomes" id="UP001500740">
    <property type="component" value="Unassembled WGS sequence"/>
</dbReference>
<evidence type="ECO:0000259" key="2">
    <source>
        <dbReference type="Pfam" id="PF25164"/>
    </source>
</evidence>
<reference evidence="5" key="1">
    <citation type="journal article" date="2019" name="Int. J. Syst. Evol. Microbiol.">
        <title>The Global Catalogue of Microorganisms (GCM) 10K type strain sequencing project: providing services to taxonomists for standard genome sequencing and annotation.</title>
        <authorList>
            <consortium name="The Broad Institute Genomics Platform"/>
            <consortium name="The Broad Institute Genome Sequencing Center for Infectious Disease"/>
            <person name="Wu L."/>
            <person name="Ma J."/>
        </authorList>
    </citation>
    <scope>NUCLEOTIDE SEQUENCE [LARGE SCALE GENOMIC DNA]</scope>
    <source>
        <strain evidence="5">JCM 14193</strain>
    </source>
</reference>
<dbReference type="PIRSF" id="PIRSF007487">
    <property type="entry name" value="Competence-induced_CoiA_bac"/>
    <property type="match status" value="1"/>
</dbReference>
<gene>
    <name evidence="4" type="ORF">GCM10008935_07450</name>
</gene>
<dbReference type="RefSeq" id="WP_343781898.1">
    <property type="nucleotide sequence ID" value="NZ_BAAACZ010000007.1"/>
</dbReference>
<feature type="domain" description="Competence protein CoiA nuclease-like" evidence="1">
    <location>
        <begin position="65"/>
        <end position="220"/>
    </location>
</feature>
<dbReference type="InterPro" id="IPR057253">
    <property type="entry name" value="CoiA-like_N"/>
</dbReference>
<dbReference type="Pfam" id="PF25166">
    <property type="entry name" value="CoiA_C"/>
    <property type="match status" value="1"/>
</dbReference>
<dbReference type="InterPro" id="IPR021176">
    <property type="entry name" value="Competence-induced_CoiA"/>
</dbReference>
<dbReference type="EMBL" id="BAAACZ010000007">
    <property type="protein sequence ID" value="GAA0455089.1"/>
    <property type="molecule type" value="Genomic_DNA"/>
</dbReference>
<evidence type="ECO:0000259" key="1">
    <source>
        <dbReference type="Pfam" id="PF06054"/>
    </source>
</evidence>
<keyword evidence="5" id="KW-1185">Reference proteome</keyword>
<organism evidence="4 5">
    <name type="scientific">Alkalibacillus silvisoli</name>
    <dbReference type="NCBI Taxonomy" id="392823"/>
    <lineage>
        <taxon>Bacteria</taxon>
        <taxon>Bacillati</taxon>
        <taxon>Bacillota</taxon>
        <taxon>Bacilli</taxon>
        <taxon>Bacillales</taxon>
        <taxon>Bacillaceae</taxon>
        <taxon>Alkalibacillus</taxon>
    </lineage>
</organism>
<evidence type="ECO:0000313" key="4">
    <source>
        <dbReference type="EMBL" id="GAA0455089.1"/>
    </source>
</evidence>